<feature type="domain" description="M23ase beta-sheet core" evidence="4">
    <location>
        <begin position="611"/>
        <end position="705"/>
    </location>
</feature>
<evidence type="ECO:0000256" key="2">
    <source>
        <dbReference type="SAM" id="MobiDB-lite"/>
    </source>
</evidence>
<dbReference type="Proteomes" id="UP000319949">
    <property type="component" value="Unassembled WGS sequence"/>
</dbReference>
<dbReference type="Gene3D" id="1.10.101.10">
    <property type="entry name" value="PGBD-like superfamily/PGBD"/>
    <property type="match status" value="1"/>
</dbReference>
<name>A0A560EC20_9BRAD</name>
<protein>
    <submittedName>
        <fullName evidence="5">Putative peptidoglycan binding protein</fullName>
    </submittedName>
</protein>
<evidence type="ECO:0000256" key="1">
    <source>
        <dbReference type="ARBA" id="ARBA00038420"/>
    </source>
</evidence>
<feature type="region of interest" description="Disordered" evidence="2">
    <location>
        <begin position="388"/>
        <end position="409"/>
    </location>
</feature>
<dbReference type="OrthoDB" id="9795421at2"/>
<dbReference type="Pfam" id="PF01551">
    <property type="entry name" value="Peptidase_M23"/>
    <property type="match status" value="1"/>
</dbReference>
<dbReference type="InterPro" id="IPR036365">
    <property type="entry name" value="PGBD-like_sf"/>
</dbReference>
<comment type="caution">
    <text evidence="5">The sequence shown here is derived from an EMBL/GenBank/DDBJ whole genome shotgun (WGS) entry which is preliminary data.</text>
</comment>
<evidence type="ECO:0000313" key="6">
    <source>
        <dbReference type="Proteomes" id="UP000319949"/>
    </source>
</evidence>
<accession>A0A560EC20</accession>
<dbReference type="Gene3D" id="2.70.70.10">
    <property type="entry name" value="Glucose Permease (Domain IIA)"/>
    <property type="match status" value="1"/>
</dbReference>
<dbReference type="PANTHER" id="PTHR21666">
    <property type="entry name" value="PEPTIDASE-RELATED"/>
    <property type="match status" value="1"/>
</dbReference>
<proteinExistence type="inferred from homology"/>
<evidence type="ECO:0000259" key="3">
    <source>
        <dbReference type="Pfam" id="PF01471"/>
    </source>
</evidence>
<evidence type="ECO:0000259" key="4">
    <source>
        <dbReference type="Pfam" id="PF01551"/>
    </source>
</evidence>
<dbReference type="InterPro" id="IPR011055">
    <property type="entry name" value="Dup_hybrid_motif"/>
</dbReference>
<keyword evidence="6" id="KW-1185">Reference proteome</keyword>
<organism evidence="5 6">
    <name type="scientific">Bradyrhizobium stylosanthis</name>
    <dbReference type="NCBI Taxonomy" id="1803665"/>
    <lineage>
        <taxon>Bacteria</taxon>
        <taxon>Pseudomonadati</taxon>
        <taxon>Pseudomonadota</taxon>
        <taxon>Alphaproteobacteria</taxon>
        <taxon>Hyphomicrobiales</taxon>
        <taxon>Nitrobacteraceae</taxon>
        <taxon>Bradyrhizobium</taxon>
    </lineage>
</organism>
<evidence type="ECO:0000313" key="5">
    <source>
        <dbReference type="EMBL" id="TWB06901.1"/>
    </source>
</evidence>
<dbReference type="InterPro" id="IPR016047">
    <property type="entry name" value="M23ase_b-sheet_dom"/>
</dbReference>
<comment type="similarity">
    <text evidence="1">Belongs to the E.coli NlpD/Haemophilus LppB family.</text>
</comment>
<dbReference type="SUPFAM" id="SSF47090">
    <property type="entry name" value="PGBD-like"/>
    <property type="match status" value="1"/>
</dbReference>
<dbReference type="PANTHER" id="PTHR21666:SF263">
    <property type="entry name" value="MUREIN HYDROLASE ACTIVATOR NLPD"/>
    <property type="match status" value="1"/>
</dbReference>
<dbReference type="AlphaFoldDB" id="A0A560EC20"/>
<dbReference type="InterPro" id="IPR002477">
    <property type="entry name" value="Peptidoglycan-bd-like"/>
</dbReference>
<dbReference type="CDD" id="cd12797">
    <property type="entry name" value="M23_peptidase"/>
    <property type="match status" value="1"/>
</dbReference>
<reference evidence="5 6" key="1">
    <citation type="submission" date="2019-06" db="EMBL/GenBank/DDBJ databases">
        <title>Genomic Encyclopedia of Type Strains, Phase IV (KMG-V): Genome sequencing to study the core and pangenomes of soil and plant-associated prokaryotes.</title>
        <authorList>
            <person name="Whitman W."/>
        </authorList>
    </citation>
    <scope>NUCLEOTIDE SEQUENCE [LARGE SCALE GENOMIC DNA]</scope>
    <source>
        <strain evidence="5 6">BR 510</strain>
    </source>
</reference>
<feature type="domain" description="Peptidoglycan binding-like" evidence="3">
    <location>
        <begin position="491"/>
        <end position="543"/>
    </location>
</feature>
<feature type="region of interest" description="Disordered" evidence="2">
    <location>
        <begin position="433"/>
        <end position="493"/>
    </location>
</feature>
<sequence length="712" mass="77616">MRIARNSALCLFAASLFLSSALLFKGGELLKTHSRALIRTQDHYVRGIKLDQRVSEPETEESAELHKLRDAAFFAKKIPEPPAVIKVKPSLGIEYQKLYFANVWDLLWYADFMGADSGFYNAVKAAIESGSFRESDDCPFRFQNCETLDKSIPLSAANAEKLFTLLKKKYVDKAIQAYADLAVVEARQLVVDGANLSRRFRIASDSELSTTRAYNAVVVPLAFMSKYSSTRSNPGAQDMQALFEIVDGGSVDEDSIEDEEIKRYSRGLSLMRDGCFLDASQKFEESTSGASKGLLMELFSFLALRSVARPFLDAYKEGVISSDDDKPDSIQVLDCDEHQDAAKYTSSFTRLEKKLGSYITHQGLLADLAYYRSKMPFPANAVSTLQANPSAGQSKGNAEPKTNDGYVKLPDGKRIAAANSPETLGDILAASKPESPKLAAGQPTVLPRSPGSTRRDQAGAARGPSEDQSDEQSEVKQTETEVRTRSDVNQDGQVVAVQRALNEHGRNQLKLTGKLDTETVEAIRRFERERKLPVTGQVSSRLVRELSITAGKSIKQIVPTAYESSAPKETSSKSEEAPPSDPEGTSLPTFRWPVRGKLIASYGSTTTGKANEGINIAVPTDTPVKAAEDGVVAYSGNELKGYGLLVLVRHSNGYVTAYAHLGELLVKRGDTIKRGDVIAKSGSSGAVTLPQLHFELRKGSKPVDPLQFLNGA</sequence>
<dbReference type="EMBL" id="VITK01000001">
    <property type="protein sequence ID" value="TWB06901.1"/>
    <property type="molecule type" value="Genomic_DNA"/>
</dbReference>
<dbReference type="GO" id="GO:0004222">
    <property type="term" value="F:metalloendopeptidase activity"/>
    <property type="evidence" value="ECO:0007669"/>
    <property type="project" value="TreeGrafter"/>
</dbReference>
<feature type="compositionally biased region" description="Basic and acidic residues" evidence="2">
    <location>
        <begin position="473"/>
        <end position="488"/>
    </location>
</feature>
<dbReference type="SUPFAM" id="SSF51261">
    <property type="entry name" value="Duplicated hybrid motif"/>
    <property type="match status" value="1"/>
</dbReference>
<dbReference type="InterPro" id="IPR036366">
    <property type="entry name" value="PGBDSf"/>
</dbReference>
<gene>
    <name evidence="5" type="ORF">FBZ96_101716</name>
</gene>
<dbReference type="InterPro" id="IPR050570">
    <property type="entry name" value="Cell_wall_metabolism_enzyme"/>
</dbReference>
<feature type="region of interest" description="Disordered" evidence="2">
    <location>
        <begin position="559"/>
        <end position="588"/>
    </location>
</feature>
<dbReference type="Pfam" id="PF01471">
    <property type="entry name" value="PG_binding_1"/>
    <property type="match status" value="1"/>
</dbReference>